<keyword evidence="6 8" id="KW-0472">Membrane</keyword>
<keyword evidence="4 8" id="KW-0812">Transmembrane</keyword>
<keyword evidence="5 8" id="KW-1133">Transmembrane helix</keyword>
<dbReference type="GO" id="GO:0009242">
    <property type="term" value="P:colanic acid biosynthetic process"/>
    <property type="evidence" value="ECO:0007669"/>
    <property type="project" value="TreeGrafter"/>
</dbReference>
<name>A0AAU7JJD7_9HYPH</name>
<organism evidence="10">
    <name type="scientific">Alsobacter sp. KACC 23698</name>
    <dbReference type="NCBI Taxonomy" id="3149229"/>
    <lineage>
        <taxon>Bacteria</taxon>
        <taxon>Pseudomonadati</taxon>
        <taxon>Pseudomonadota</taxon>
        <taxon>Alphaproteobacteria</taxon>
        <taxon>Hyphomicrobiales</taxon>
        <taxon>Alsobacteraceae</taxon>
        <taxon>Alsobacter</taxon>
    </lineage>
</organism>
<feature type="transmembrane region" description="Helical" evidence="8">
    <location>
        <begin position="41"/>
        <end position="62"/>
    </location>
</feature>
<keyword evidence="7" id="KW-0270">Exopolysaccharide synthesis</keyword>
<dbReference type="InterPro" id="IPR017475">
    <property type="entry name" value="EPS_sugar_tfrase"/>
</dbReference>
<dbReference type="EMBL" id="CP157484">
    <property type="protein sequence ID" value="XBO40311.1"/>
    <property type="molecule type" value="Genomic_DNA"/>
</dbReference>
<comment type="subcellular location">
    <subcellularLocation>
        <location evidence="1">Membrane</location>
        <topology evidence="1">Multi-pass membrane protein</topology>
    </subcellularLocation>
</comment>
<dbReference type="AlphaFoldDB" id="A0AAU7JJD7"/>
<evidence type="ECO:0000256" key="6">
    <source>
        <dbReference type="ARBA" id="ARBA00023136"/>
    </source>
</evidence>
<dbReference type="RefSeq" id="WP_406857167.1">
    <property type="nucleotide sequence ID" value="NZ_CP157484.1"/>
</dbReference>
<evidence type="ECO:0000256" key="8">
    <source>
        <dbReference type="SAM" id="Phobius"/>
    </source>
</evidence>
<dbReference type="PANTHER" id="PTHR30576:SF21">
    <property type="entry name" value="UDP-GLUCOSE:UNDECAPRENYL-PHOSPHATE GLUCOSE-1-PHOSPHATE TRANSFERASE"/>
    <property type="match status" value="1"/>
</dbReference>
<evidence type="ECO:0000256" key="3">
    <source>
        <dbReference type="ARBA" id="ARBA00022679"/>
    </source>
</evidence>
<dbReference type="Pfam" id="PF02397">
    <property type="entry name" value="Bac_transf"/>
    <property type="match status" value="1"/>
</dbReference>
<dbReference type="GO" id="GO:0000271">
    <property type="term" value="P:polysaccharide biosynthetic process"/>
    <property type="evidence" value="ECO:0007669"/>
    <property type="project" value="UniProtKB-KW"/>
</dbReference>
<dbReference type="NCBIfam" id="TIGR03025">
    <property type="entry name" value="EPS_sugtrans"/>
    <property type="match status" value="1"/>
</dbReference>
<evidence type="ECO:0000256" key="4">
    <source>
        <dbReference type="ARBA" id="ARBA00022692"/>
    </source>
</evidence>
<gene>
    <name evidence="10" type="ORF">ABEG18_05890</name>
</gene>
<reference evidence="10" key="1">
    <citation type="submission" date="2024-05" db="EMBL/GenBank/DDBJ databases">
        <authorList>
            <person name="Kim S."/>
            <person name="Heo J."/>
            <person name="Choi H."/>
            <person name="Choi Y."/>
            <person name="Kwon S.-W."/>
            <person name="Kim Y."/>
        </authorList>
    </citation>
    <scope>NUCLEOTIDE SEQUENCE</scope>
    <source>
        <strain evidence="10">KACC 23698</strain>
    </source>
</reference>
<evidence type="ECO:0000256" key="7">
    <source>
        <dbReference type="ARBA" id="ARBA00023169"/>
    </source>
</evidence>
<dbReference type="GO" id="GO:0016020">
    <property type="term" value="C:membrane"/>
    <property type="evidence" value="ECO:0007669"/>
    <property type="project" value="UniProtKB-SubCell"/>
</dbReference>
<dbReference type="PANTHER" id="PTHR30576">
    <property type="entry name" value="COLANIC BIOSYNTHESIS UDP-GLUCOSE LIPID CARRIER TRANSFERASE"/>
    <property type="match status" value="1"/>
</dbReference>
<accession>A0AAU7JJD7</accession>
<comment type="similarity">
    <text evidence="2">Belongs to the bacterial sugar transferase family.</text>
</comment>
<feature type="domain" description="Bacterial sugar transferase" evidence="9">
    <location>
        <begin position="36"/>
        <end position="220"/>
    </location>
</feature>
<evidence type="ECO:0000256" key="1">
    <source>
        <dbReference type="ARBA" id="ARBA00004141"/>
    </source>
</evidence>
<protein>
    <submittedName>
        <fullName evidence="10">Exopolysaccharide biosynthesis polyprenyl glycosylphosphotransferase</fullName>
    </submittedName>
</protein>
<evidence type="ECO:0000259" key="9">
    <source>
        <dbReference type="Pfam" id="PF02397"/>
    </source>
</evidence>
<dbReference type="InterPro" id="IPR003362">
    <property type="entry name" value="Bact_transf"/>
</dbReference>
<evidence type="ECO:0000256" key="5">
    <source>
        <dbReference type="ARBA" id="ARBA00022989"/>
    </source>
</evidence>
<proteinExistence type="inferred from homology"/>
<sequence>MGFNFPDPHEFRMRGTADALSIDMVADSAWLLWASKRLCDVVIAALALLVFAPVMLAVAAAIKWDSRGPVLFCQNRLGRRNRPFRIYKFRTMHVQDDGPVVVQATRNDPRVTRLGRLLRKSSLDELPQLFNVIRGEMSLVGPRPHAVAHDQFYDMVIPDYSKRRLVTPGLTGWAQVNGARGETPSVESMAERVQLDLWYVRNCSLALDCKILLKTFVEVLNSSRAY</sequence>
<evidence type="ECO:0000313" key="10">
    <source>
        <dbReference type="EMBL" id="XBO40311.1"/>
    </source>
</evidence>
<dbReference type="GO" id="GO:0089702">
    <property type="term" value="F:undecaprenyl-phosphate glucose phosphotransferase activity"/>
    <property type="evidence" value="ECO:0007669"/>
    <property type="project" value="TreeGrafter"/>
</dbReference>
<evidence type="ECO:0000256" key="2">
    <source>
        <dbReference type="ARBA" id="ARBA00006464"/>
    </source>
</evidence>
<keyword evidence="3" id="KW-0808">Transferase</keyword>